<evidence type="ECO:0000256" key="2">
    <source>
        <dbReference type="ARBA" id="ARBA00005336"/>
    </source>
</evidence>
<dbReference type="Gene3D" id="3.20.20.300">
    <property type="entry name" value="Glycoside hydrolase, family 3, N-terminal domain"/>
    <property type="match status" value="1"/>
</dbReference>
<proteinExistence type="inferred from homology"/>
<dbReference type="PANTHER" id="PTHR30480:SF13">
    <property type="entry name" value="BETA-HEXOSAMINIDASE"/>
    <property type="match status" value="1"/>
</dbReference>
<dbReference type="GO" id="GO:0009254">
    <property type="term" value="P:peptidoglycan turnover"/>
    <property type="evidence" value="ECO:0007669"/>
    <property type="project" value="TreeGrafter"/>
</dbReference>
<evidence type="ECO:0000313" key="7">
    <source>
        <dbReference type="EMBL" id="RZS46696.1"/>
    </source>
</evidence>
<accession>A0A4Q7L9K8</accession>
<dbReference type="SUPFAM" id="SSF51445">
    <property type="entry name" value="(Trans)glycosidases"/>
    <property type="match status" value="1"/>
</dbReference>
<dbReference type="GO" id="GO:0005975">
    <property type="term" value="P:carbohydrate metabolic process"/>
    <property type="evidence" value="ECO:0007669"/>
    <property type="project" value="InterPro"/>
</dbReference>
<keyword evidence="8" id="KW-1185">Reference proteome</keyword>
<dbReference type="InterPro" id="IPR017853">
    <property type="entry name" value="GH"/>
</dbReference>
<comment type="catalytic activity">
    <reaction evidence="1">
        <text>Hydrolysis of terminal non-reducing N-acetyl-D-hexosamine residues in N-acetyl-beta-D-hexosaminides.</text>
        <dbReference type="EC" id="3.2.1.52"/>
    </reaction>
</comment>
<organism evidence="7 8">
    <name type="scientific">Sphaerotilus mobilis</name>
    <dbReference type="NCBI Taxonomy" id="47994"/>
    <lineage>
        <taxon>Bacteria</taxon>
        <taxon>Pseudomonadati</taxon>
        <taxon>Pseudomonadota</taxon>
        <taxon>Betaproteobacteria</taxon>
        <taxon>Burkholderiales</taxon>
        <taxon>Sphaerotilaceae</taxon>
        <taxon>Sphaerotilus</taxon>
    </lineage>
</organism>
<evidence type="ECO:0000313" key="8">
    <source>
        <dbReference type="Proteomes" id="UP000293433"/>
    </source>
</evidence>
<dbReference type="InterPro" id="IPR036881">
    <property type="entry name" value="Glyco_hydro_3_C_sf"/>
</dbReference>
<dbReference type="Gene3D" id="3.40.50.1700">
    <property type="entry name" value="Glycoside hydrolase family 3 C-terminal domain"/>
    <property type="match status" value="1"/>
</dbReference>
<feature type="domain" description="Glycoside hydrolase family 3 N-terminal" evidence="6">
    <location>
        <begin position="30"/>
        <end position="346"/>
    </location>
</feature>
<dbReference type="GO" id="GO:0004563">
    <property type="term" value="F:beta-N-acetylhexosaminidase activity"/>
    <property type="evidence" value="ECO:0007669"/>
    <property type="project" value="UniProtKB-EC"/>
</dbReference>
<dbReference type="InterPro" id="IPR001764">
    <property type="entry name" value="Glyco_hydro_3_N"/>
</dbReference>
<dbReference type="EMBL" id="SGWV01000015">
    <property type="protein sequence ID" value="RZS46696.1"/>
    <property type="molecule type" value="Genomic_DNA"/>
</dbReference>
<dbReference type="PANTHER" id="PTHR30480">
    <property type="entry name" value="BETA-HEXOSAMINIDASE-RELATED"/>
    <property type="match status" value="1"/>
</dbReference>
<comment type="similarity">
    <text evidence="2">Belongs to the glycosyl hydrolase 3 family.</text>
</comment>
<evidence type="ECO:0000256" key="3">
    <source>
        <dbReference type="ARBA" id="ARBA00012663"/>
    </source>
</evidence>
<dbReference type="Proteomes" id="UP000293433">
    <property type="component" value="Unassembled WGS sequence"/>
</dbReference>
<gene>
    <name evidence="7" type="ORF">EV685_4115</name>
</gene>
<evidence type="ECO:0000256" key="4">
    <source>
        <dbReference type="ARBA" id="ARBA00022801"/>
    </source>
</evidence>
<evidence type="ECO:0000256" key="5">
    <source>
        <dbReference type="ARBA" id="ARBA00023295"/>
    </source>
</evidence>
<keyword evidence="5" id="KW-0326">Glycosidase</keyword>
<keyword evidence="4" id="KW-0378">Hydrolase</keyword>
<dbReference type="AlphaFoldDB" id="A0A4Q7L9K8"/>
<dbReference type="Pfam" id="PF00933">
    <property type="entry name" value="Glyco_hydro_3"/>
    <property type="match status" value="1"/>
</dbReference>
<dbReference type="OrthoDB" id="9781691at2"/>
<evidence type="ECO:0000259" key="6">
    <source>
        <dbReference type="Pfam" id="PF00933"/>
    </source>
</evidence>
<dbReference type="EC" id="3.2.1.52" evidence="3"/>
<dbReference type="InterPro" id="IPR036962">
    <property type="entry name" value="Glyco_hydro_3_N_sf"/>
</dbReference>
<sequence length="555" mass="61657">MKDILRQAPFDLDEEQIAWVCDTLDGLTRRQKVGQLINLQVLPGDDHAIELIERHQLGAFTVINFSDPQACRRVVDAAREACRIAPLVCADLEGGVTSGHLTTIFPNQLGCAAAGCLDTYGEALRMLSAELTSLGVNWTFSPVLDVNQKFQSAIVGTRSYGSDPALIGELAQLHIEVFQRHGIATTAKHWPGEGFDDRDQHLVTTINPMTVEEWTAVFAPLYARAIAAGVLSVMSAHIAFPDYLRRAGMDTIELYRPASISRQLNQSLLREQLKFNGLIVSDATLMGGLESWGSRRQWLPEVIENGCDMILFSPSVDTDIETLLDAAETGVLSQKRIDEALMRVLGLKARMNVHRPRQEAGADTSLIGSPAHKAVMARLSDLSPTLVKDVHGTVPLDRQKIRKILMFKEENVHPLGGDESFRIQLDRHLAAEGFEVHVFDPQTDDLGVRLEHDLILYVFAQESQLMKSRLYIDWVRLHGGTMPGMSRVWWDTPTVFISFGHPYYLYDAPRVPCLINAYTPTPDIQRAVVDKLLGRGRFTGKSPVDAFCGLADAHF</sequence>
<name>A0A4Q7L9K8_9BURK</name>
<dbReference type="RefSeq" id="WP_130483926.1">
    <property type="nucleotide sequence ID" value="NZ_SGWV01000015.1"/>
</dbReference>
<protein>
    <recommendedName>
        <fullName evidence="3">beta-N-acetylhexosaminidase</fullName>
        <ecNumber evidence="3">3.2.1.52</ecNumber>
    </recommendedName>
</protein>
<evidence type="ECO:0000256" key="1">
    <source>
        <dbReference type="ARBA" id="ARBA00001231"/>
    </source>
</evidence>
<reference evidence="7 8" key="1">
    <citation type="submission" date="2019-02" db="EMBL/GenBank/DDBJ databases">
        <title>Genomic Encyclopedia of Type Strains, Phase IV (KMG-IV): sequencing the most valuable type-strain genomes for metagenomic binning, comparative biology and taxonomic classification.</title>
        <authorList>
            <person name="Goeker M."/>
        </authorList>
    </citation>
    <scope>NUCLEOTIDE SEQUENCE [LARGE SCALE GENOMIC DNA]</scope>
    <source>
        <strain evidence="7 8">DSM 10617</strain>
    </source>
</reference>
<dbReference type="InterPro" id="IPR050226">
    <property type="entry name" value="NagZ_Beta-hexosaminidase"/>
</dbReference>
<comment type="caution">
    <text evidence="7">The sequence shown here is derived from an EMBL/GenBank/DDBJ whole genome shotgun (WGS) entry which is preliminary data.</text>
</comment>